<dbReference type="InterPro" id="IPR016024">
    <property type="entry name" value="ARM-type_fold"/>
</dbReference>
<evidence type="ECO:0000259" key="4">
    <source>
        <dbReference type="Pfam" id="PF08609"/>
    </source>
</evidence>
<comment type="caution">
    <text evidence="5">The sequence shown here is derived from an EMBL/GenBank/DDBJ whole genome shotgun (WGS) entry which is preliminary data.</text>
</comment>
<feature type="domain" description="Nucleotide exchange factor Fes1" evidence="4">
    <location>
        <begin position="1"/>
        <end position="90"/>
    </location>
</feature>
<dbReference type="PANTHER" id="PTHR19316:SF18">
    <property type="entry name" value="HSP70-BINDING PROTEIN 1"/>
    <property type="match status" value="1"/>
</dbReference>
<dbReference type="Proteomes" id="UP000027586">
    <property type="component" value="Unassembled WGS sequence"/>
</dbReference>
<dbReference type="SUPFAM" id="SSF48371">
    <property type="entry name" value="ARM repeat"/>
    <property type="match status" value="1"/>
</dbReference>
<feature type="region of interest" description="Disordered" evidence="3">
    <location>
        <begin position="6"/>
        <end position="31"/>
    </location>
</feature>
<name>A0A068RWV2_9FUNG</name>
<dbReference type="Pfam" id="PF08609">
    <property type="entry name" value="Fes1"/>
    <property type="match status" value="1"/>
</dbReference>
<accession>A0A068RWV2</accession>
<organism evidence="5 6">
    <name type="scientific">Lichtheimia corymbifera JMRC:FSU:9682</name>
    <dbReference type="NCBI Taxonomy" id="1263082"/>
    <lineage>
        <taxon>Eukaryota</taxon>
        <taxon>Fungi</taxon>
        <taxon>Fungi incertae sedis</taxon>
        <taxon>Mucoromycota</taxon>
        <taxon>Mucoromycotina</taxon>
        <taxon>Mucoromycetes</taxon>
        <taxon>Mucorales</taxon>
        <taxon>Lichtheimiaceae</taxon>
        <taxon>Lichtheimia</taxon>
    </lineage>
</organism>
<comment type="similarity">
    <text evidence="1">Belongs to the FES1 family.</text>
</comment>
<dbReference type="InterPro" id="IPR011989">
    <property type="entry name" value="ARM-like"/>
</dbReference>
<gene>
    <name evidence="5" type="ORF">LCOR_05484.1</name>
</gene>
<dbReference type="PANTHER" id="PTHR19316">
    <property type="entry name" value="PROTEIN FOLDING REGULATOR"/>
    <property type="match status" value="1"/>
</dbReference>
<feature type="compositionally biased region" description="Basic and acidic residues" evidence="3">
    <location>
        <begin position="16"/>
        <end position="31"/>
    </location>
</feature>
<evidence type="ECO:0000313" key="6">
    <source>
        <dbReference type="Proteomes" id="UP000027586"/>
    </source>
</evidence>
<sequence length="291" mass="32440">MEQLLQWAVNNSDSEELQKQAEAVRRGELKPDPSKFDPKIIEAILGKDDATRMKEAVECIANTEDTLENREIALDNLELLIEGIDNANNIEAMNLWPALLGQLTAPEPEIRKGVAWVCGTAVQNNPKAQTAFISHKGLDALLDLLKTEQDKQVKGKLIYALSGVLKHSPPAIDAFLEKNGLPVLCDILKLADDPAMLRKVVFMFNSLMIDNAKFGEALLKTDIWEYLNNVLDKYPEDEDMAEKVLRTAHTLLKQANGNVPADFKTRAKKAADTFGKEHLGLVDEEWKELLA</sequence>
<evidence type="ECO:0000256" key="1">
    <source>
        <dbReference type="ARBA" id="ARBA00011045"/>
    </source>
</evidence>
<evidence type="ECO:0000256" key="3">
    <source>
        <dbReference type="SAM" id="MobiDB-lite"/>
    </source>
</evidence>
<keyword evidence="6" id="KW-1185">Reference proteome</keyword>
<dbReference type="GO" id="GO:0005783">
    <property type="term" value="C:endoplasmic reticulum"/>
    <property type="evidence" value="ECO:0007669"/>
    <property type="project" value="TreeGrafter"/>
</dbReference>
<dbReference type="EMBL" id="CBTN010000022">
    <property type="protein sequence ID" value="CDH54215.1"/>
    <property type="molecule type" value="Genomic_DNA"/>
</dbReference>
<dbReference type="VEuPathDB" id="FungiDB:LCOR_05484.1"/>
<proteinExistence type="inferred from homology"/>
<evidence type="ECO:0000256" key="2">
    <source>
        <dbReference type="ARBA" id="ARBA00022737"/>
    </source>
</evidence>
<dbReference type="GO" id="GO:0000774">
    <property type="term" value="F:adenyl-nucleotide exchange factor activity"/>
    <property type="evidence" value="ECO:0007669"/>
    <property type="project" value="TreeGrafter"/>
</dbReference>
<protein>
    <submittedName>
        <fullName evidence="5">Nucleotide exchange factors-like protein</fullName>
    </submittedName>
</protein>
<dbReference type="InterPro" id="IPR013918">
    <property type="entry name" value="Nucleotide_exch_fac_Fes1"/>
</dbReference>
<evidence type="ECO:0000313" key="5">
    <source>
        <dbReference type="EMBL" id="CDH54215.1"/>
    </source>
</evidence>
<reference evidence="5" key="1">
    <citation type="submission" date="2013-08" db="EMBL/GenBank/DDBJ databases">
        <title>Gene expansion shapes genome architecture in the human pathogen Lichtheimia corymbifera: an evolutionary genomics analysis in the ancient terrestrial Mucorales (Mucoromycotina).</title>
        <authorList>
            <person name="Schwartze V.U."/>
            <person name="Winter S."/>
            <person name="Shelest E."/>
            <person name="Marcet-Houben M."/>
            <person name="Horn F."/>
            <person name="Wehner S."/>
            <person name="Hoffmann K."/>
            <person name="Riege K."/>
            <person name="Sammeth M."/>
            <person name="Nowrousian M."/>
            <person name="Valiante V."/>
            <person name="Linde J."/>
            <person name="Jacobsen I.D."/>
            <person name="Marz M."/>
            <person name="Brakhage A.A."/>
            <person name="Gabaldon T."/>
            <person name="Bocker S."/>
            <person name="Voigt K."/>
        </authorList>
    </citation>
    <scope>NUCLEOTIDE SEQUENCE [LARGE SCALE GENOMIC DNA]</scope>
    <source>
        <strain evidence="5">FSU 9682</strain>
    </source>
</reference>
<dbReference type="STRING" id="1263082.A0A068RWV2"/>
<dbReference type="OrthoDB" id="10250458at2759"/>
<dbReference type="Gene3D" id="1.25.10.10">
    <property type="entry name" value="Leucine-rich Repeat Variant"/>
    <property type="match status" value="1"/>
</dbReference>
<dbReference type="AlphaFoldDB" id="A0A068RWV2"/>
<dbReference type="InterPro" id="IPR050693">
    <property type="entry name" value="Hsp70_NEF-Inhibitors"/>
</dbReference>
<keyword evidence="2" id="KW-0677">Repeat</keyword>